<evidence type="ECO:0000256" key="1">
    <source>
        <dbReference type="ARBA" id="ARBA00000085"/>
    </source>
</evidence>
<dbReference type="InterPro" id="IPR004358">
    <property type="entry name" value="Sig_transdc_His_kin-like_C"/>
</dbReference>
<keyword evidence="10" id="KW-1185">Reference proteome</keyword>
<dbReference type="SUPFAM" id="SSF55785">
    <property type="entry name" value="PYP-like sensor domain (PAS domain)"/>
    <property type="match status" value="1"/>
</dbReference>
<dbReference type="SUPFAM" id="SSF55874">
    <property type="entry name" value="ATPase domain of HSP90 chaperone/DNA topoisomerase II/histidine kinase"/>
    <property type="match status" value="1"/>
</dbReference>
<proteinExistence type="predicted"/>
<dbReference type="PROSITE" id="PS50112">
    <property type="entry name" value="PAS"/>
    <property type="match status" value="1"/>
</dbReference>
<dbReference type="InterPro" id="IPR000014">
    <property type="entry name" value="PAS"/>
</dbReference>
<evidence type="ECO:0000259" key="7">
    <source>
        <dbReference type="PROSITE" id="PS50112"/>
    </source>
</evidence>
<dbReference type="RefSeq" id="WP_123126368.1">
    <property type="nucleotide sequence ID" value="NZ_RJJD01000003.1"/>
</dbReference>
<evidence type="ECO:0000256" key="3">
    <source>
        <dbReference type="ARBA" id="ARBA00022553"/>
    </source>
</evidence>
<dbReference type="InterPro" id="IPR003661">
    <property type="entry name" value="HisK_dim/P_dom"/>
</dbReference>
<dbReference type="InterPro" id="IPR052162">
    <property type="entry name" value="Sensor_kinase/Photoreceptor"/>
</dbReference>
<dbReference type="GO" id="GO:0000155">
    <property type="term" value="F:phosphorelay sensor kinase activity"/>
    <property type="evidence" value="ECO:0007669"/>
    <property type="project" value="InterPro"/>
</dbReference>
<dbReference type="PANTHER" id="PTHR43304">
    <property type="entry name" value="PHYTOCHROME-LIKE PROTEIN CPH1"/>
    <property type="match status" value="1"/>
</dbReference>
<comment type="caution">
    <text evidence="9">The sequence shown here is derived from an EMBL/GenBank/DDBJ whole genome shotgun (WGS) entry which is preliminary data.</text>
</comment>
<dbReference type="EMBL" id="RJJD01000003">
    <property type="protein sequence ID" value="RNI29309.1"/>
    <property type="molecule type" value="Genomic_DNA"/>
</dbReference>
<dbReference type="InterPro" id="IPR000700">
    <property type="entry name" value="PAS-assoc_C"/>
</dbReference>
<evidence type="ECO:0000256" key="4">
    <source>
        <dbReference type="ARBA" id="ARBA00022679"/>
    </source>
</evidence>
<evidence type="ECO:0000256" key="5">
    <source>
        <dbReference type="ARBA" id="ARBA00022777"/>
    </source>
</evidence>
<dbReference type="PROSITE" id="PS50113">
    <property type="entry name" value="PAC"/>
    <property type="match status" value="1"/>
</dbReference>
<accession>A0A3M9MUY8</accession>
<dbReference type="Gene3D" id="1.10.287.130">
    <property type="match status" value="1"/>
</dbReference>
<sequence>MDPNYSAESINSYFVNQVKDYAIFATDTKGCIVAWNKGAERLKGYTEKEIVGQFYGILHPDEYQRAGHPEKEMKEALENGSYEAEDWRKRKDGSLFWATVTLTPIFSENGQHLGFTKITGDLTKQKELQHKLAERQQDALEHKNIELTRTNKDLDNFIYTASHDLRSPITNIEALVEFLEEMLKESNFLNEETQEILNRIVDSIHRFKRTIEDLSEISKLQKNTGQEETEEVVTNIKDVYEDIIADLNYPNKQKRCFIQTDFQVHQLRFSKKNFRSILYNLLSNAIKYQAADRECIIRFHTRLQEPFVVLSVKDNGLGLTEHQQNNLFTMFRRFHDHVEGSGIGLFMVKRILDNAGGKIEVNSKEGEGTEFKVYLPAAM</sequence>
<evidence type="ECO:0000313" key="9">
    <source>
        <dbReference type="EMBL" id="RNI29309.1"/>
    </source>
</evidence>
<reference evidence="9 10" key="1">
    <citation type="submission" date="2018-11" db="EMBL/GenBank/DDBJ databases">
        <title>Rufibacter latericius sp. nov., isolated from water in Baiyang Lake.</title>
        <authorList>
            <person name="Yang Y."/>
        </authorList>
    </citation>
    <scope>NUCLEOTIDE SEQUENCE [LARGE SCALE GENOMIC DNA]</scope>
    <source>
        <strain evidence="9 10">R-22-1c-1</strain>
    </source>
</reference>
<dbReference type="InterPro" id="IPR003594">
    <property type="entry name" value="HATPase_dom"/>
</dbReference>
<evidence type="ECO:0000313" key="10">
    <source>
        <dbReference type="Proteomes" id="UP000272117"/>
    </source>
</evidence>
<dbReference type="Proteomes" id="UP000272117">
    <property type="component" value="Unassembled WGS sequence"/>
</dbReference>
<gene>
    <name evidence="9" type="ORF">EFB08_07780</name>
</gene>
<dbReference type="InterPro" id="IPR035965">
    <property type="entry name" value="PAS-like_dom_sf"/>
</dbReference>
<dbReference type="AlphaFoldDB" id="A0A3M9MUY8"/>
<dbReference type="PANTHER" id="PTHR43304:SF1">
    <property type="entry name" value="PAC DOMAIN-CONTAINING PROTEIN"/>
    <property type="match status" value="1"/>
</dbReference>
<dbReference type="Pfam" id="PF00512">
    <property type="entry name" value="HisKA"/>
    <property type="match status" value="1"/>
</dbReference>
<dbReference type="EC" id="2.7.13.3" evidence="2"/>
<feature type="domain" description="PAS" evidence="7">
    <location>
        <begin position="23"/>
        <end position="80"/>
    </location>
</feature>
<dbReference type="CDD" id="cd00130">
    <property type="entry name" value="PAS"/>
    <property type="match status" value="1"/>
</dbReference>
<dbReference type="Gene3D" id="3.30.450.20">
    <property type="entry name" value="PAS domain"/>
    <property type="match status" value="1"/>
</dbReference>
<dbReference type="InterPro" id="IPR036097">
    <property type="entry name" value="HisK_dim/P_sf"/>
</dbReference>
<dbReference type="OrthoDB" id="9766459at2"/>
<dbReference type="Gene3D" id="3.30.565.10">
    <property type="entry name" value="Histidine kinase-like ATPase, C-terminal domain"/>
    <property type="match status" value="1"/>
</dbReference>
<keyword evidence="4" id="KW-0808">Transferase</keyword>
<name>A0A3M9MUY8_9BACT</name>
<evidence type="ECO:0000259" key="8">
    <source>
        <dbReference type="PROSITE" id="PS50113"/>
    </source>
</evidence>
<dbReference type="SMART" id="SM00388">
    <property type="entry name" value="HisKA"/>
    <property type="match status" value="1"/>
</dbReference>
<organism evidence="9 10">
    <name type="scientific">Rufibacter latericius</name>
    <dbReference type="NCBI Taxonomy" id="2487040"/>
    <lineage>
        <taxon>Bacteria</taxon>
        <taxon>Pseudomonadati</taxon>
        <taxon>Bacteroidota</taxon>
        <taxon>Cytophagia</taxon>
        <taxon>Cytophagales</taxon>
        <taxon>Hymenobacteraceae</taxon>
        <taxon>Rufibacter</taxon>
    </lineage>
</organism>
<dbReference type="PRINTS" id="PR00344">
    <property type="entry name" value="BCTRLSENSOR"/>
</dbReference>
<dbReference type="NCBIfam" id="TIGR00229">
    <property type="entry name" value="sensory_box"/>
    <property type="match status" value="1"/>
</dbReference>
<dbReference type="PROSITE" id="PS50109">
    <property type="entry name" value="HIS_KIN"/>
    <property type="match status" value="1"/>
</dbReference>
<comment type="catalytic activity">
    <reaction evidence="1">
        <text>ATP + protein L-histidine = ADP + protein N-phospho-L-histidine.</text>
        <dbReference type="EC" id="2.7.13.3"/>
    </reaction>
</comment>
<dbReference type="Pfam" id="PF02518">
    <property type="entry name" value="HATPase_c"/>
    <property type="match status" value="1"/>
</dbReference>
<dbReference type="SUPFAM" id="SSF47384">
    <property type="entry name" value="Homodimeric domain of signal transducing histidine kinase"/>
    <property type="match status" value="1"/>
</dbReference>
<dbReference type="InterPro" id="IPR036890">
    <property type="entry name" value="HATPase_C_sf"/>
</dbReference>
<feature type="domain" description="Histidine kinase" evidence="6">
    <location>
        <begin position="160"/>
        <end position="379"/>
    </location>
</feature>
<keyword evidence="3" id="KW-0597">Phosphoprotein</keyword>
<dbReference type="InterPro" id="IPR005467">
    <property type="entry name" value="His_kinase_dom"/>
</dbReference>
<evidence type="ECO:0000259" key="6">
    <source>
        <dbReference type="PROSITE" id="PS50109"/>
    </source>
</evidence>
<dbReference type="Pfam" id="PF13426">
    <property type="entry name" value="PAS_9"/>
    <property type="match status" value="1"/>
</dbReference>
<evidence type="ECO:0000256" key="2">
    <source>
        <dbReference type="ARBA" id="ARBA00012438"/>
    </source>
</evidence>
<dbReference type="CDD" id="cd00082">
    <property type="entry name" value="HisKA"/>
    <property type="match status" value="1"/>
</dbReference>
<keyword evidence="5 9" id="KW-0418">Kinase</keyword>
<protein>
    <recommendedName>
        <fullName evidence="2">histidine kinase</fullName>
        <ecNumber evidence="2">2.7.13.3</ecNumber>
    </recommendedName>
</protein>
<feature type="domain" description="PAC" evidence="8">
    <location>
        <begin position="82"/>
        <end position="134"/>
    </location>
</feature>
<dbReference type="SMART" id="SM00387">
    <property type="entry name" value="HATPase_c"/>
    <property type="match status" value="1"/>
</dbReference>